<keyword evidence="2" id="KW-0472">Membrane</keyword>
<dbReference type="RefSeq" id="WP_013684633.1">
    <property type="nucleotide sequence ID" value="NC_015320.1"/>
</dbReference>
<dbReference type="KEGG" id="ave:Arcve_1988"/>
<gene>
    <name evidence="3" type="ordered locus">Arcve_1988</name>
</gene>
<dbReference type="GO" id="GO:0017003">
    <property type="term" value="P:protein-heme linkage"/>
    <property type="evidence" value="ECO:0007669"/>
    <property type="project" value="InterPro"/>
</dbReference>
<evidence type="ECO:0000256" key="1">
    <source>
        <dbReference type="ARBA" id="ARBA00004370"/>
    </source>
</evidence>
<evidence type="ECO:0000313" key="3">
    <source>
        <dbReference type="EMBL" id="AEA47981.1"/>
    </source>
</evidence>
<evidence type="ECO:0008006" key="5">
    <source>
        <dbReference type="Google" id="ProtNLM"/>
    </source>
</evidence>
<dbReference type="Gene3D" id="2.40.50.140">
    <property type="entry name" value="Nucleic acid-binding proteins"/>
    <property type="match status" value="1"/>
</dbReference>
<evidence type="ECO:0000256" key="2">
    <source>
        <dbReference type="ARBA" id="ARBA00023136"/>
    </source>
</evidence>
<dbReference type="EMBL" id="CP002588">
    <property type="protein sequence ID" value="AEA47981.1"/>
    <property type="molecule type" value="Genomic_DNA"/>
</dbReference>
<dbReference type="HOGENOM" id="CLU_079503_3_3_2"/>
<dbReference type="GO" id="GO:0020037">
    <property type="term" value="F:heme binding"/>
    <property type="evidence" value="ECO:0007669"/>
    <property type="project" value="InterPro"/>
</dbReference>
<dbReference type="GO" id="GO:0017004">
    <property type="term" value="P:cytochrome complex assembly"/>
    <property type="evidence" value="ECO:0007669"/>
    <property type="project" value="InterPro"/>
</dbReference>
<accession>F2KS42</accession>
<dbReference type="STRING" id="693661.Arcve_1988"/>
<dbReference type="OrthoDB" id="51447at2157"/>
<proteinExistence type="predicted"/>
<comment type="subcellular location">
    <subcellularLocation>
        <location evidence="1">Membrane</location>
    </subcellularLocation>
</comment>
<name>F2KS42_ARCVS</name>
<evidence type="ECO:0000313" key="4">
    <source>
        <dbReference type="Proteomes" id="UP000008136"/>
    </source>
</evidence>
<dbReference type="InterPro" id="IPR004329">
    <property type="entry name" value="CcmE"/>
</dbReference>
<reference evidence="3 4" key="1">
    <citation type="submission" date="2011-03" db="EMBL/GenBank/DDBJ databases">
        <title>The complete genome of Archaeoglobus veneficus SNP6.</title>
        <authorList>
            <consortium name="US DOE Joint Genome Institute (JGI-PGF)"/>
            <person name="Lucas S."/>
            <person name="Copeland A."/>
            <person name="Lapidus A."/>
            <person name="Bruce D."/>
            <person name="Goodwin L."/>
            <person name="Pitluck S."/>
            <person name="Kyrpides N."/>
            <person name="Mavromatis K."/>
            <person name="Pagani I."/>
            <person name="Ivanova N."/>
            <person name="Mikhailova N."/>
            <person name="Lu M."/>
            <person name="Detter J.C."/>
            <person name="Tapia R."/>
            <person name="Han C."/>
            <person name="Land M."/>
            <person name="Hauser L."/>
            <person name="Markowitz V."/>
            <person name="Cheng J.-F."/>
            <person name="Hugenholtz P."/>
            <person name="Woyke T."/>
            <person name="Wu D."/>
            <person name="Spring S."/>
            <person name="Brambilla E."/>
            <person name="Klenk H.-P."/>
            <person name="Eisen J.A."/>
        </authorList>
    </citation>
    <scope>NUCLEOTIDE SEQUENCE [LARGE SCALE GENOMIC DNA]</scope>
    <source>
        <strain>SNP6</strain>
    </source>
</reference>
<protein>
    <recommendedName>
        <fullName evidence="5">Cytochrome c maturation protein CcmE</fullName>
    </recommendedName>
</protein>
<dbReference type="Proteomes" id="UP000008136">
    <property type="component" value="Chromosome"/>
</dbReference>
<dbReference type="GeneID" id="10395120"/>
<dbReference type="AlphaFoldDB" id="F2KS42"/>
<dbReference type="eggNOG" id="arCOG10396">
    <property type="taxonomic scope" value="Archaea"/>
</dbReference>
<dbReference type="SUPFAM" id="SSF82093">
    <property type="entry name" value="Heme chaperone CcmE"/>
    <property type="match status" value="1"/>
</dbReference>
<keyword evidence="4" id="KW-1185">Reference proteome</keyword>
<dbReference type="Pfam" id="PF03100">
    <property type="entry name" value="CcmE"/>
    <property type="match status" value="1"/>
</dbReference>
<dbReference type="InterPro" id="IPR036127">
    <property type="entry name" value="CcmE-like_sf"/>
</dbReference>
<dbReference type="GO" id="GO:0005886">
    <property type="term" value="C:plasma membrane"/>
    <property type="evidence" value="ECO:0007669"/>
    <property type="project" value="InterPro"/>
</dbReference>
<sequence length="128" mass="14161">MEKLKVALGAVIIVFAIAMAFSFKSGLSPYVTVSYVVEKGEARNVQVNGTIVPNSTIFLENNTRIFELTDGKTKMKVIYTGILSNYQEGIPAVVVGDYYDGYFHATKVLLKCPSKYKAMEENYSGKVK</sequence>
<dbReference type="InterPro" id="IPR012340">
    <property type="entry name" value="NA-bd_OB-fold"/>
</dbReference>
<organism evidence="3 4">
    <name type="scientific">Archaeoglobus veneficus (strain DSM 11195 / SNP6)</name>
    <dbReference type="NCBI Taxonomy" id="693661"/>
    <lineage>
        <taxon>Archaea</taxon>
        <taxon>Methanobacteriati</taxon>
        <taxon>Methanobacteriota</taxon>
        <taxon>Archaeoglobi</taxon>
        <taxon>Archaeoglobales</taxon>
        <taxon>Archaeoglobaceae</taxon>
        <taxon>Archaeoglobus</taxon>
    </lineage>
</organism>